<protein>
    <submittedName>
        <fullName evidence="2">Uncharacterized protein</fullName>
    </submittedName>
</protein>
<sequence length="180" mass="19654">MENPAKLYVTLLSLNLGVARTAQRCTAPDVNDSGSSRSWSWSWRANNLSRLKLPSVVSITPYFSARPTRRATARSPFINCQVVRVSCRQAHMGTLCRPTFKRALGERVVLTIAKGSCYQYSSGSLHRIGGLSIGSQVVGTNTADQPGLPILIRGSVVLQITQVTLPDQSETLGKDNRLPR</sequence>
<evidence type="ECO:0000256" key="1">
    <source>
        <dbReference type="SAM" id="SignalP"/>
    </source>
</evidence>
<accession>A0AAE0JYX2</accession>
<evidence type="ECO:0000313" key="3">
    <source>
        <dbReference type="Proteomes" id="UP001287356"/>
    </source>
</evidence>
<feature type="signal peptide" evidence="1">
    <location>
        <begin position="1"/>
        <end position="21"/>
    </location>
</feature>
<keyword evidence="1" id="KW-0732">Signal</keyword>
<gene>
    <name evidence="2" type="ORF">B0T24DRAFT_371677</name>
</gene>
<reference evidence="2" key="1">
    <citation type="journal article" date="2023" name="Mol. Phylogenet. Evol.">
        <title>Genome-scale phylogeny and comparative genomics of the fungal order Sordariales.</title>
        <authorList>
            <person name="Hensen N."/>
            <person name="Bonometti L."/>
            <person name="Westerberg I."/>
            <person name="Brannstrom I.O."/>
            <person name="Guillou S."/>
            <person name="Cros-Aarteil S."/>
            <person name="Calhoun S."/>
            <person name="Haridas S."/>
            <person name="Kuo A."/>
            <person name="Mondo S."/>
            <person name="Pangilinan J."/>
            <person name="Riley R."/>
            <person name="LaButti K."/>
            <person name="Andreopoulos B."/>
            <person name="Lipzen A."/>
            <person name="Chen C."/>
            <person name="Yan M."/>
            <person name="Daum C."/>
            <person name="Ng V."/>
            <person name="Clum A."/>
            <person name="Steindorff A."/>
            <person name="Ohm R.A."/>
            <person name="Martin F."/>
            <person name="Silar P."/>
            <person name="Natvig D.O."/>
            <person name="Lalanne C."/>
            <person name="Gautier V."/>
            <person name="Ament-Velasquez S.L."/>
            <person name="Kruys A."/>
            <person name="Hutchinson M.I."/>
            <person name="Powell A.J."/>
            <person name="Barry K."/>
            <person name="Miller A.N."/>
            <person name="Grigoriev I.V."/>
            <person name="Debuchy R."/>
            <person name="Gladieux P."/>
            <person name="Hiltunen Thoren M."/>
            <person name="Johannesson H."/>
        </authorList>
    </citation>
    <scope>NUCLEOTIDE SEQUENCE</scope>
    <source>
        <strain evidence="2">CBS 958.72</strain>
    </source>
</reference>
<proteinExistence type="predicted"/>
<name>A0AAE0JYX2_9PEZI</name>
<keyword evidence="3" id="KW-1185">Reference proteome</keyword>
<comment type="caution">
    <text evidence="2">The sequence shown here is derived from an EMBL/GenBank/DDBJ whole genome shotgun (WGS) entry which is preliminary data.</text>
</comment>
<reference evidence="2" key="2">
    <citation type="submission" date="2023-06" db="EMBL/GenBank/DDBJ databases">
        <authorList>
            <consortium name="Lawrence Berkeley National Laboratory"/>
            <person name="Haridas S."/>
            <person name="Hensen N."/>
            <person name="Bonometti L."/>
            <person name="Westerberg I."/>
            <person name="Brannstrom I.O."/>
            <person name="Guillou S."/>
            <person name="Cros-Aarteil S."/>
            <person name="Calhoun S."/>
            <person name="Kuo A."/>
            <person name="Mondo S."/>
            <person name="Pangilinan J."/>
            <person name="Riley R."/>
            <person name="Labutti K."/>
            <person name="Andreopoulos B."/>
            <person name="Lipzen A."/>
            <person name="Chen C."/>
            <person name="Yanf M."/>
            <person name="Daum C."/>
            <person name="Ng V."/>
            <person name="Clum A."/>
            <person name="Steindorff A."/>
            <person name="Ohm R."/>
            <person name="Martin F."/>
            <person name="Silar P."/>
            <person name="Natvig D."/>
            <person name="Lalanne C."/>
            <person name="Gautier V."/>
            <person name="Ament-Velasquez S.L."/>
            <person name="Kruys A."/>
            <person name="Hutchinson M.I."/>
            <person name="Powell A.J."/>
            <person name="Barry K."/>
            <person name="Miller A.N."/>
            <person name="Grigoriev I.V."/>
            <person name="Debuchy R."/>
            <person name="Gladieux P."/>
            <person name="Thoren M.H."/>
            <person name="Johannesson H."/>
        </authorList>
    </citation>
    <scope>NUCLEOTIDE SEQUENCE</scope>
    <source>
        <strain evidence="2">CBS 958.72</strain>
    </source>
</reference>
<feature type="chain" id="PRO_5042221280" evidence="1">
    <location>
        <begin position="22"/>
        <end position="180"/>
    </location>
</feature>
<dbReference type="AlphaFoldDB" id="A0AAE0JYX2"/>
<dbReference type="Proteomes" id="UP001287356">
    <property type="component" value="Unassembled WGS sequence"/>
</dbReference>
<dbReference type="EMBL" id="JAULSN010000007">
    <property type="protein sequence ID" value="KAK3366904.1"/>
    <property type="molecule type" value="Genomic_DNA"/>
</dbReference>
<organism evidence="2 3">
    <name type="scientific">Lasiosphaeria ovina</name>
    <dbReference type="NCBI Taxonomy" id="92902"/>
    <lineage>
        <taxon>Eukaryota</taxon>
        <taxon>Fungi</taxon>
        <taxon>Dikarya</taxon>
        <taxon>Ascomycota</taxon>
        <taxon>Pezizomycotina</taxon>
        <taxon>Sordariomycetes</taxon>
        <taxon>Sordariomycetidae</taxon>
        <taxon>Sordariales</taxon>
        <taxon>Lasiosphaeriaceae</taxon>
        <taxon>Lasiosphaeria</taxon>
    </lineage>
</organism>
<evidence type="ECO:0000313" key="2">
    <source>
        <dbReference type="EMBL" id="KAK3366904.1"/>
    </source>
</evidence>